<dbReference type="EMBL" id="GL996515">
    <property type="protein sequence ID" value="EGV64641.1"/>
    <property type="molecule type" value="Genomic_DNA"/>
</dbReference>
<comment type="similarity">
    <text evidence="2">Belongs to the lipid-translocating exporter (LTE) (TC 9.A.26.1) family.</text>
</comment>
<dbReference type="GO" id="GO:0005886">
    <property type="term" value="C:plasma membrane"/>
    <property type="evidence" value="ECO:0007669"/>
    <property type="project" value="UniProtKB-SubCell"/>
</dbReference>
<evidence type="ECO:0000256" key="7">
    <source>
        <dbReference type="ARBA" id="ARBA00037472"/>
    </source>
</evidence>
<evidence type="ECO:0000256" key="5">
    <source>
        <dbReference type="ARBA" id="ARBA00023055"/>
    </source>
</evidence>
<evidence type="ECO:0000256" key="9">
    <source>
        <dbReference type="SAM" id="Phobius"/>
    </source>
</evidence>
<keyword evidence="5" id="KW-0445">Lipid transport</keyword>
<feature type="transmembrane region" description="Helical" evidence="9">
    <location>
        <begin position="252"/>
        <end position="272"/>
    </location>
</feature>
<keyword evidence="5" id="KW-0813">Transport</keyword>
<dbReference type="Proteomes" id="UP000000707">
    <property type="component" value="Unassembled WGS sequence"/>
</dbReference>
<reference evidence="10 11" key="1">
    <citation type="journal article" date="2011" name="Proc. Natl. Acad. Sci. U.S.A.">
        <title>Comparative genomics of xylose-fermenting fungi for enhanced biofuel production.</title>
        <authorList>
            <person name="Wohlbach D.J."/>
            <person name="Kuo A."/>
            <person name="Sato T.K."/>
            <person name="Potts K.M."/>
            <person name="Salamov A.A."/>
            <person name="LaButti K.M."/>
            <person name="Sun H."/>
            <person name="Clum A."/>
            <person name="Pangilinan J.L."/>
            <person name="Lindquist E.A."/>
            <person name="Lucas S."/>
            <person name="Lapidus A."/>
            <person name="Jin M."/>
            <person name="Gunawan C."/>
            <person name="Balan V."/>
            <person name="Dale B.E."/>
            <person name="Jeffries T.W."/>
            <person name="Zinkel R."/>
            <person name="Barry K.W."/>
            <person name="Grigoriev I.V."/>
            <person name="Gasch A.P."/>
        </authorList>
    </citation>
    <scope>NUCLEOTIDE SEQUENCE [LARGE SCALE GENOMIC DNA]</scope>
    <source>
        <strain evidence="11">ATCC 10573 / BCRC 21748 / CBS 615 / JCM 9827 / NBRC 10315 / NRRL Y-1498 / VKM Y-70</strain>
    </source>
</reference>
<dbReference type="PANTHER" id="PTHR31465:SF9">
    <property type="entry name" value="SPHINGOID LONG-CHAIN BASE TRANSPORTER RSB1"/>
    <property type="match status" value="1"/>
</dbReference>
<dbReference type="GO" id="GO:0000324">
    <property type="term" value="C:fungal-type vacuole"/>
    <property type="evidence" value="ECO:0007669"/>
    <property type="project" value="TreeGrafter"/>
</dbReference>
<dbReference type="PANTHER" id="PTHR31465">
    <property type="entry name" value="PROTEIN RTA1-RELATED"/>
    <property type="match status" value="1"/>
</dbReference>
<keyword evidence="11" id="KW-1185">Reference proteome</keyword>
<organism evidence="11">
    <name type="scientific">Candida tenuis (strain ATCC 10573 / BCRC 21748 / CBS 615 / JCM 9827 / NBRC 10315 / NRRL Y-1498 / VKM Y-70)</name>
    <name type="common">Yeast</name>
    <name type="synonym">Yamadazyma tenuis</name>
    <dbReference type="NCBI Taxonomy" id="590646"/>
    <lineage>
        <taxon>Eukaryota</taxon>
        <taxon>Fungi</taxon>
        <taxon>Dikarya</taxon>
        <taxon>Ascomycota</taxon>
        <taxon>Saccharomycotina</taxon>
        <taxon>Pichiomycetes</taxon>
        <taxon>Debaryomycetaceae</taxon>
        <taxon>Yamadazyma</taxon>
    </lineage>
</organism>
<evidence type="ECO:0000313" key="11">
    <source>
        <dbReference type="Proteomes" id="UP000000707"/>
    </source>
</evidence>
<feature type="transmembrane region" description="Helical" evidence="9">
    <location>
        <begin position="113"/>
        <end position="129"/>
    </location>
</feature>
<comment type="function">
    <text evidence="7">Catalyzes the ATP-dependent translocation of sphingoid long-chain bases (LCBs) from the cytoplasmic site toward the extracytoplasmic side of the membrane (flip-flop). Involved in the establishment of the functional lipid asymmetry of the plasma membrane. Regulates intracellular levels of LCBs, sphingolipid precursors that are growth inhibitory at increased levels.</text>
</comment>
<protein>
    <recommendedName>
        <fullName evidence="8">Sphingoid long-chain base transporter RSB1</fullName>
    </recommendedName>
</protein>
<feature type="transmembrane region" description="Helical" evidence="9">
    <location>
        <begin position="373"/>
        <end position="393"/>
    </location>
</feature>
<dbReference type="InterPro" id="IPR007568">
    <property type="entry name" value="RTA1"/>
</dbReference>
<evidence type="ECO:0000256" key="8">
    <source>
        <dbReference type="ARBA" id="ARBA00041117"/>
    </source>
</evidence>
<feature type="transmembrane region" description="Helical" evidence="9">
    <location>
        <begin position="215"/>
        <end position="240"/>
    </location>
</feature>
<name>G3B2C1_CANTC</name>
<keyword evidence="3 9" id="KW-0812">Transmembrane</keyword>
<feature type="transmembrane region" description="Helical" evidence="9">
    <location>
        <begin position="141"/>
        <end position="164"/>
    </location>
</feature>
<evidence type="ECO:0000313" key="10">
    <source>
        <dbReference type="EMBL" id="EGV64641.1"/>
    </source>
</evidence>
<evidence type="ECO:0000256" key="3">
    <source>
        <dbReference type="ARBA" id="ARBA00022692"/>
    </source>
</evidence>
<evidence type="ECO:0000256" key="2">
    <source>
        <dbReference type="ARBA" id="ARBA00009969"/>
    </source>
</evidence>
<gene>
    <name evidence="10" type="ORF">CANTEDRAFT_120414</name>
</gene>
<feature type="transmembrane region" description="Helical" evidence="9">
    <location>
        <begin position="334"/>
        <end position="353"/>
    </location>
</feature>
<keyword evidence="4 9" id="KW-1133">Transmembrane helix</keyword>
<keyword evidence="6 9" id="KW-0472">Membrane</keyword>
<comment type="subcellular location">
    <subcellularLocation>
        <location evidence="1">Cell membrane</location>
        <topology evidence="1">Multi-pass membrane protein</topology>
    </subcellularLocation>
</comment>
<evidence type="ECO:0000256" key="1">
    <source>
        <dbReference type="ARBA" id="ARBA00004651"/>
    </source>
</evidence>
<dbReference type="AlphaFoldDB" id="G3B2C1"/>
<proteinExistence type="inferred from homology"/>
<dbReference type="OrthoDB" id="3358017at2759"/>
<sequence>MSIQLTSWTTTPWPSTISTRSVDASYTSGLLATLSEAAKSIETATDVGDLVSLSRVIRGAEASLAIISAENAIATATESSVKAAATKAIFASSVDLEGLFWEYSFFDFRLNRAANIIYLTLFGLLWLYYTSMFSVSRYQWFNVSFFCGYTLEFIGFIGRILAFVDATEINYFLLEFFVALTLAPAFIMAGIYFLFAQMVVIHGREYSLLKPLWYSYFFISTDVLSLLVQAGGGASASIASKRHKNTKPGTDTIICGIVIQTVAMTVFLGFWFEFLNRVFFRHSGDVTVDSSFKKKSVKNFFKLLFNVKSTRAYKQDQLDPFYNPRFQHIRNSKLFGYMPLVITITVVVIYIRCIYRVVELSEGWRGYLITHEVYIMVLDALMVAIAGLVAIPFHPVWTLGRENVVRLATIRKRHDESSENQDELTSLQYSSNEAPVEKTVTAEKGITEVVLNKADNEVIADKK</sequence>
<accession>G3B2C1</accession>
<dbReference type="Pfam" id="PF04479">
    <property type="entry name" value="RTA1"/>
    <property type="match status" value="1"/>
</dbReference>
<feature type="transmembrane region" description="Helical" evidence="9">
    <location>
        <begin position="171"/>
        <end position="195"/>
    </location>
</feature>
<dbReference type="GO" id="GO:0006869">
    <property type="term" value="P:lipid transport"/>
    <property type="evidence" value="ECO:0007669"/>
    <property type="project" value="UniProtKB-KW"/>
</dbReference>
<evidence type="ECO:0000256" key="4">
    <source>
        <dbReference type="ARBA" id="ARBA00022989"/>
    </source>
</evidence>
<evidence type="ECO:0000256" key="6">
    <source>
        <dbReference type="ARBA" id="ARBA00023136"/>
    </source>
</evidence>